<dbReference type="GO" id="GO:0005773">
    <property type="term" value="C:vacuole"/>
    <property type="evidence" value="ECO:0007669"/>
    <property type="project" value="GOC"/>
</dbReference>
<sequence length="369" mass="42923">MRGIGSEKVINSTNDSKIFVFFSGYGATGLLGFPQKYLYADNLISNLTYMRQKNMYSEMVFYIDACESGSMFQGLLDPALNIYVMTATNSWESSWGTYCYPDDLKDGRHLGTCLGDLFSVNWMEDTDASDILKKSLLTQFEIVKKATRWSHVMQFGQLEFQDNSQQQSQLIKRNLRDAEIENIQQRISLTNDCSQTSNVTIGNEGMNSSNHNLQYCWSKQVQTDIIQRSSKGSREIKIHYLQSRVQMNNFKFPNQQRELDLEENKRITDDYVFDLFKDQVNQNHKKQTNGIDEAIIIQDEEVLPRNFDCLRAMIDAFEGSIYAKMDDYQMKYVRYFVYACEKTEMTEENKSQKIHELSEQIRDACIRAI</sequence>
<name>A0A078A7Z3_STYLE</name>
<dbReference type="GO" id="GO:0051603">
    <property type="term" value="P:proteolysis involved in protein catabolic process"/>
    <property type="evidence" value="ECO:0007669"/>
    <property type="project" value="TreeGrafter"/>
</dbReference>
<dbReference type="Gene3D" id="1.10.132.130">
    <property type="match status" value="1"/>
</dbReference>
<dbReference type="PIRSF" id="PIRSF019663">
    <property type="entry name" value="Legumain"/>
    <property type="match status" value="1"/>
</dbReference>
<dbReference type="Gene3D" id="3.40.50.1460">
    <property type="match status" value="1"/>
</dbReference>
<protein>
    <submittedName>
        <fullName evidence="2">Vacuolar-processing enzyme-like</fullName>
    </submittedName>
</protein>
<dbReference type="Pfam" id="PF01650">
    <property type="entry name" value="Peptidase_C13"/>
    <property type="match status" value="1"/>
</dbReference>
<dbReference type="AlphaFoldDB" id="A0A078A7Z3"/>
<keyword evidence="3" id="KW-1185">Reference proteome</keyword>
<dbReference type="PANTHER" id="PTHR12000:SF42">
    <property type="entry name" value="LEGUMAIN"/>
    <property type="match status" value="1"/>
</dbReference>
<dbReference type="GO" id="GO:0006624">
    <property type="term" value="P:vacuolar protein processing"/>
    <property type="evidence" value="ECO:0007669"/>
    <property type="project" value="TreeGrafter"/>
</dbReference>
<gene>
    <name evidence="2" type="primary">Contig11959.g12792</name>
    <name evidence="2" type="ORF">STYLEM_6667</name>
</gene>
<dbReference type="GO" id="GO:0004197">
    <property type="term" value="F:cysteine-type endopeptidase activity"/>
    <property type="evidence" value="ECO:0007669"/>
    <property type="project" value="TreeGrafter"/>
</dbReference>
<dbReference type="Proteomes" id="UP000039865">
    <property type="component" value="Unassembled WGS sequence"/>
</dbReference>
<evidence type="ECO:0000256" key="1">
    <source>
        <dbReference type="ARBA" id="ARBA00009941"/>
    </source>
</evidence>
<dbReference type="InParanoid" id="A0A078A7Z3"/>
<evidence type="ECO:0000313" key="3">
    <source>
        <dbReference type="Proteomes" id="UP000039865"/>
    </source>
</evidence>
<proteinExistence type="inferred from homology"/>
<organism evidence="2 3">
    <name type="scientific">Stylonychia lemnae</name>
    <name type="common">Ciliate</name>
    <dbReference type="NCBI Taxonomy" id="5949"/>
    <lineage>
        <taxon>Eukaryota</taxon>
        <taxon>Sar</taxon>
        <taxon>Alveolata</taxon>
        <taxon>Ciliophora</taxon>
        <taxon>Intramacronucleata</taxon>
        <taxon>Spirotrichea</taxon>
        <taxon>Stichotrichia</taxon>
        <taxon>Sporadotrichida</taxon>
        <taxon>Oxytrichidae</taxon>
        <taxon>Stylonychinae</taxon>
        <taxon>Stylonychia</taxon>
    </lineage>
</organism>
<dbReference type="InterPro" id="IPR001096">
    <property type="entry name" value="Peptidase_C13"/>
</dbReference>
<dbReference type="PANTHER" id="PTHR12000">
    <property type="entry name" value="HEMOGLOBINASE FAMILY MEMBER"/>
    <property type="match status" value="1"/>
</dbReference>
<reference evidence="2 3" key="1">
    <citation type="submission" date="2014-06" db="EMBL/GenBank/DDBJ databases">
        <authorList>
            <person name="Swart Estienne"/>
        </authorList>
    </citation>
    <scope>NUCLEOTIDE SEQUENCE [LARGE SCALE GENOMIC DNA]</scope>
    <source>
        <strain evidence="2 3">130c</strain>
    </source>
</reference>
<dbReference type="EMBL" id="CCKQ01006394">
    <property type="protein sequence ID" value="CDW77702.1"/>
    <property type="molecule type" value="Genomic_DNA"/>
</dbReference>
<dbReference type="PRINTS" id="PR00776">
    <property type="entry name" value="HEMOGLOBNASE"/>
</dbReference>
<accession>A0A078A7Z3</accession>
<dbReference type="OrthoDB" id="416370at2759"/>
<comment type="similarity">
    <text evidence="1">Belongs to the peptidase C13 family.</text>
</comment>
<evidence type="ECO:0000313" key="2">
    <source>
        <dbReference type="EMBL" id="CDW77702.1"/>
    </source>
</evidence>
<dbReference type="InterPro" id="IPR046427">
    <property type="entry name" value="Legumain_prodom_sf"/>
</dbReference>